<gene>
    <name evidence="2" type="ORF">OBRU01_18167</name>
</gene>
<dbReference type="InterPro" id="IPR055469">
    <property type="entry name" value="DUF7041"/>
</dbReference>
<evidence type="ECO:0000313" key="2">
    <source>
        <dbReference type="EMBL" id="KOB68695.1"/>
    </source>
</evidence>
<dbReference type="EMBL" id="JTDY01004026">
    <property type="protein sequence ID" value="KOB68695.1"/>
    <property type="molecule type" value="Genomic_DNA"/>
</dbReference>
<sequence length="96" mass="10690">MSRPTPGSAPVTSPAAEENINLAAITVASRVPDFWVDQPRLWFLQTEAILAPQRLGDETKFNLVITKLSKEVIHQPPSFLFPPLNIKHSACQKAYH</sequence>
<proteinExistence type="predicted"/>
<name>A0A0L7KZX2_OPEBR</name>
<organism evidence="2 3">
    <name type="scientific">Operophtera brumata</name>
    <name type="common">Winter moth</name>
    <name type="synonym">Phalaena brumata</name>
    <dbReference type="NCBI Taxonomy" id="104452"/>
    <lineage>
        <taxon>Eukaryota</taxon>
        <taxon>Metazoa</taxon>
        <taxon>Ecdysozoa</taxon>
        <taxon>Arthropoda</taxon>
        <taxon>Hexapoda</taxon>
        <taxon>Insecta</taxon>
        <taxon>Pterygota</taxon>
        <taxon>Neoptera</taxon>
        <taxon>Endopterygota</taxon>
        <taxon>Lepidoptera</taxon>
        <taxon>Glossata</taxon>
        <taxon>Ditrysia</taxon>
        <taxon>Geometroidea</taxon>
        <taxon>Geometridae</taxon>
        <taxon>Larentiinae</taxon>
        <taxon>Operophtera</taxon>
    </lineage>
</organism>
<dbReference type="Proteomes" id="UP000037510">
    <property type="component" value="Unassembled WGS sequence"/>
</dbReference>
<dbReference type="AlphaFoldDB" id="A0A0L7KZX2"/>
<evidence type="ECO:0000259" key="1">
    <source>
        <dbReference type="Pfam" id="PF23055"/>
    </source>
</evidence>
<keyword evidence="3" id="KW-1185">Reference proteome</keyword>
<evidence type="ECO:0000313" key="3">
    <source>
        <dbReference type="Proteomes" id="UP000037510"/>
    </source>
</evidence>
<feature type="domain" description="DUF7041" evidence="1">
    <location>
        <begin position="31"/>
        <end position="74"/>
    </location>
</feature>
<reference evidence="2 3" key="1">
    <citation type="journal article" date="2015" name="Genome Biol. Evol.">
        <title>The genome of winter moth (Operophtera brumata) provides a genomic perspective on sexual dimorphism and phenology.</title>
        <authorList>
            <person name="Derks M.F."/>
            <person name="Smit S."/>
            <person name="Salis L."/>
            <person name="Schijlen E."/>
            <person name="Bossers A."/>
            <person name="Mateman C."/>
            <person name="Pijl A.S."/>
            <person name="de Ridder D."/>
            <person name="Groenen M.A."/>
            <person name="Visser M.E."/>
            <person name="Megens H.J."/>
        </authorList>
    </citation>
    <scope>NUCLEOTIDE SEQUENCE [LARGE SCALE GENOMIC DNA]</scope>
    <source>
        <strain evidence="2">WM2013NL</strain>
        <tissue evidence="2">Head and thorax</tissue>
    </source>
</reference>
<dbReference type="Pfam" id="PF23055">
    <property type="entry name" value="DUF7041"/>
    <property type="match status" value="1"/>
</dbReference>
<accession>A0A0L7KZX2</accession>
<comment type="caution">
    <text evidence="2">The sequence shown here is derived from an EMBL/GenBank/DDBJ whole genome shotgun (WGS) entry which is preliminary data.</text>
</comment>
<protein>
    <recommendedName>
        <fullName evidence="1">DUF7041 domain-containing protein</fullName>
    </recommendedName>
</protein>